<dbReference type="Pfam" id="PF05016">
    <property type="entry name" value="ParE_toxin"/>
    <property type="match status" value="1"/>
</dbReference>
<comment type="similarity">
    <text evidence="1">Belongs to the RelE toxin family.</text>
</comment>
<dbReference type="PANTHER" id="PTHR33755:SF7">
    <property type="entry name" value="TOXIN MODULE OF TOXIN-ANTITOXIN SYSTEM RELE_STBE FAMILY"/>
    <property type="match status" value="1"/>
</dbReference>
<evidence type="ECO:0000256" key="2">
    <source>
        <dbReference type="ARBA" id="ARBA00022649"/>
    </source>
</evidence>
<keyword evidence="4" id="KW-1185">Reference proteome</keyword>
<name>A0A2I1DQW2_9PROT</name>
<dbReference type="InterPro" id="IPR051803">
    <property type="entry name" value="TA_system_RelE-like_toxin"/>
</dbReference>
<dbReference type="AlphaFoldDB" id="A0A2I1DQW2"/>
<sequence length="98" mass="10824">MARVIYAAPALADLDRLTDFLVQTDSTAALETVGLIIEAMQVLENHPLIGRPAEQDLRELVISRGKSGYVALYSYELDQDAVLVLAIRHQREAGYVPD</sequence>
<protein>
    <submittedName>
        <fullName evidence="3">Addiction module toxin RelE</fullName>
    </submittedName>
</protein>
<comment type="caution">
    <text evidence="3">The sequence shown here is derived from an EMBL/GenBank/DDBJ whole genome shotgun (WGS) entry which is preliminary data.</text>
</comment>
<reference evidence="3 4" key="1">
    <citation type="submission" date="2017-03" db="EMBL/GenBank/DDBJ databases">
        <title>Draft genime sequence of the acidophilic sulfur-oxidizing bacterium Acidithiobacillus sp. SH, isolated from seawater.</title>
        <authorList>
            <person name="Sharmin S."/>
            <person name="Tokuhisa M."/>
            <person name="Kanao T."/>
            <person name="Kamimura K."/>
        </authorList>
    </citation>
    <scope>NUCLEOTIDE SEQUENCE [LARGE SCALE GENOMIC DNA]</scope>
    <source>
        <strain evidence="3 4">SH</strain>
    </source>
</reference>
<evidence type="ECO:0000313" key="3">
    <source>
        <dbReference type="EMBL" id="PKY12257.1"/>
    </source>
</evidence>
<accession>A0A2I1DQW2</accession>
<dbReference type="OrthoDB" id="121597at2"/>
<dbReference type="InterPro" id="IPR035093">
    <property type="entry name" value="RelE/ParE_toxin_dom_sf"/>
</dbReference>
<keyword evidence="2" id="KW-1277">Toxin-antitoxin system</keyword>
<dbReference type="PANTHER" id="PTHR33755">
    <property type="entry name" value="TOXIN PARE1-RELATED"/>
    <property type="match status" value="1"/>
</dbReference>
<evidence type="ECO:0000313" key="4">
    <source>
        <dbReference type="Proteomes" id="UP000234329"/>
    </source>
</evidence>
<dbReference type="Proteomes" id="UP000234329">
    <property type="component" value="Unassembled WGS sequence"/>
</dbReference>
<gene>
    <name evidence="3" type="ORF">B1757_00050</name>
</gene>
<dbReference type="InterPro" id="IPR007712">
    <property type="entry name" value="RelE/ParE_toxin"/>
</dbReference>
<evidence type="ECO:0000256" key="1">
    <source>
        <dbReference type="ARBA" id="ARBA00006226"/>
    </source>
</evidence>
<dbReference type="RefSeq" id="WP_101536377.1">
    <property type="nucleotide sequence ID" value="NZ_MXAV01000001.1"/>
</dbReference>
<proteinExistence type="inferred from homology"/>
<dbReference type="EMBL" id="MXAV01000001">
    <property type="protein sequence ID" value="PKY12257.1"/>
    <property type="molecule type" value="Genomic_DNA"/>
</dbReference>
<dbReference type="InParanoid" id="A0A2I1DQW2"/>
<dbReference type="Gene3D" id="3.30.2310.20">
    <property type="entry name" value="RelE-like"/>
    <property type="match status" value="1"/>
</dbReference>
<organism evidence="3 4">
    <name type="scientific">Acidithiobacillus marinus</name>
    <dbReference type="NCBI Taxonomy" id="187490"/>
    <lineage>
        <taxon>Bacteria</taxon>
        <taxon>Pseudomonadati</taxon>
        <taxon>Pseudomonadota</taxon>
        <taxon>Acidithiobacillia</taxon>
        <taxon>Acidithiobacillales</taxon>
        <taxon>Acidithiobacillaceae</taxon>
        <taxon>Acidithiobacillus</taxon>
    </lineage>
</organism>